<dbReference type="InterPro" id="IPR014710">
    <property type="entry name" value="RmlC-like_jellyroll"/>
</dbReference>
<gene>
    <name evidence="3" type="ORF">CR165_11695</name>
</gene>
<dbReference type="PROSITE" id="PS50943">
    <property type="entry name" value="HTH_CROC1"/>
    <property type="match status" value="1"/>
</dbReference>
<evidence type="ECO:0000259" key="2">
    <source>
        <dbReference type="PROSITE" id="PS50943"/>
    </source>
</evidence>
<dbReference type="CDD" id="cd02209">
    <property type="entry name" value="cupin_XRE_C"/>
    <property type="match status" value="1"/>
</dbReference>
<dbReference type="Gene3D" id="1.10.260.40">
    <property type="entry name" value="lambda repressor-like DNA-binding domains"/>
    <property type="match status" value="1"/>
</dbReference>
<dbReference type="GO" id="GO:0003700">
    <property type="term" value="F:DNA-binding transcription factor activity"/>
    <property type="evidence" value="ECO:0007669"/>
    <property type="project" value="TreeGrafter"/>
</dbReference>
<evidence type="ECO:0000256" key="1">
    <source>
        <dbReference type="ARBA" id="ARBA00023125"/>
    </source>
</evidence>
<dbReference type="Gene3D" id="2.60.120.10">
    <property type="entry name" value="Jelly Rolls"/>
    <property type="match status" value="1"/>
</dbReference>
<dbReference type="SUPFAM" id="SSF51182">
    <property type="entry name" value="RmlC-like cupins"/>
    <property type="match status" value="1"/>
</dbReference>
<dbReference type="InterPro" id="IPR001387">
    <property type="entry name" value="Cro/C1-type_HTH"/>
</dbReference>
<dbReference type="Proteomes" id="UP000245048">
    <property type="component" value="Unassembled WGS sequence"/>
</dbReference>
<evidence type="ECO:0000313" key="3">
    <source>
        <dbReference type="EMBL" id="PWC28771.1"/>
    </source>
</evidence>
<dbReference type="GO" id="GO:0005829">
    <property type="term" value="C:cytosol"/>
    <property type="evidence" value="ECO:0007669"/>
    <property type="project" value="TreeGrafter"/>
</dbReference>
<proteinExistence type="predicted"/>
<protein>
    <submittedName>
        <fullName evidence="3">XRE family transcriptional regulator</fullName>
    </submittedName>
</protein>
<dbReference type="SUPFAM" id="SSF47413">
    <property type="entry name" value="lambda repressor-like DNA-binding domains"/>
    <property type="match status" value="1"/>
</dbReference>
<dbReference type="InterPro" id="IPR050807">
    <property type="entry name" value="TransReg_Diox_bact_type"/>
</dbReference>
<dbReference type="InterPro" id="IPR011051">
    <property type="entry name" value="RmlC_Cupin_sf"/>
</dbReference>
<feature type="domain" description="HTH cro/C1-type" evidence="2">
    <location>
        <begin position="8"/>
        <end position="62"/>
    </location>
</feature>
<organism evidence="3 4">
    <name type="scientific">Teichococcus aestuarii</name>
    <dbReference type="NCBI Taxonomy" id="568898"/>
    <lineage>
        <taxon>Bacteria</taxon>
        <taxon>Pseudomonadati</taxon>
        <taxon>Pseudomonadota</taxon>
        <taxon>Alphaproteobacteria</taxon>
        <taxon>Acetobacterales</taxon>
        <taxon>Roseomonadaceae</taxon>
        <taxon>Roseomonas</taxon>
    </lineage>
</organism>
<dbReference type="PANTHER" id="PTHR46797:SF11">
    <property type="entry name" value="HTH-TYPE TRANSCRIPTIONAL REGULATOR PUUR"/>
    <property type="match status" value="1"/>
</dbReference>
<accession>A0A2U1V4I8</accession>
<dbReference type="Pfam" id="PF07883">
    <property type="entry name" value="Cupin_2"/>
    <property type="match status" value="1"/>
</dbReference>
<dbReference type="InterPro" id="IPR010982">
    <property type="entry name" value="Lambda_DNA-bd_dom_sf"/>
</dbReference>
<dbReference type="EMBL" id="PDOA01000006">
    <property type="protein sequence ID" value="PWC28771.1"/>
    <property type="molecule type" value="Genomic_DNA"/>
</dbReference>
<comment type="caution">
    <text evidence="3">The sequence shown here is derived from an EMBL/GenBank/DDBJ whole genome shotgun (WGS) entry which is preliminary data.</text>
</comment>
<keyword evidence="1" id="KW-0238">DNA-binding</keyword>
<dbReference type="CDD" id="cd00093">
    <property type="entry name" value="HTH_XRE"/>
    <property type="match status" value="1"/>
</dbReference>
<sequence>MAMVGAKLRALRQRRGLGMRELALRSGVSHSAISLIERERMSPSVDTLGAILAALGTTFSSFFADLESGLPSRPFYKAEELAEIGRADRISYRLVGMDYPNRRMLMLAERYAPGAETELMITHNAEEAGIVTRGAVEVTVEGRSQVLRQGDAYYFDSRLPHSFRNVDPGVSEIVSAITPPTY</sequence>
<dbReference type="PANTHER" id="PTHR46797">
    <property type="entry name" value="HTH-TYPE TRANSCRIPTIONAL REGULATOR"/>
    <property type="match status" value="1"/>
</dbReference>
<dbReference type="OrthoDB" id="9814751at2"/>
<name>A0A2U1V4I8_9PROT</name>
<dbReference type="AlphaFoldDB" id="A0A2U1V4I8"/>
<keyword evidence="4" id="KW-1185">Reference proteome</keyword>
<dbReference type="InterPro" id="IPR013096">
    <property type="entry name" value="Cupin_2"/>
</dbReference>
<reference evidence="4" key="1">
    <citation type="submission" date="2017-10" db="EMBL/GenBank/DDBJ databases">
        <authorList>
            <person name="Toshchakov S.V."/>
            <person name="Goeva M.A."/>
        </authorList>
    </citation>
    <scope>NUCLEOTIDE SEQUENCE [LARGE SCALE GENOMIC DNA]</scope>
    <source>
        <strain evidence="4">JR1/69-1-13</strain>
    </source>
</reference>
<dbReference type="SMART" id="SM00530">
    <property type="entry name" value="HTH_XRE"/>
    <property type="match status" value="1"/>
</dbReference>
<evidence type="ECO:0000313" key="4">
    <source>
        <dbReference type="Proteomes" id="UP000245048"/>
    </source>
</evidence>
<dbReference type="Pfam" id="PF01381">
    <property type="entry name" value="HTH_3"/>
    <property type="match status" value="1"/>
</dbReference>
<dbReference type="GO" id="GO:0003677">
    <property type="term" value="F:DNA binding"/>
    <property type="evidence" value="ECO:0007669"/>
    <property type="project" value="UniProtKB-KW"/>
</dbReference>
<dbReference type="RefSeq" id="WP_109517166.1">
    <property type="nucleotide sequence ID" value="NZ_JBHSCH010000012.1"/>
</dbReference>